<comment type="caution">
    <text evidence="4">The sequence shown here is derived from an EMBL/GenBank/DDBJ whole genome shotgun (WGS) entry which is preliminary data.</text>
</comment>
<evidence type="ECO:0000256" key="2">
    <source>
        <dbReference type="SAM" id="Phobius"/>
    </source>
</evidence>
<dbReference type="Gene3D" id="1.10.533.10">
    <property type="entry name" value="Death Domain, Fas"/>
    <property type="match status" value="1"/>
</dbReference>
<protein>
    <recommendedName>
        <fullName evidence="3">Death domain-containing protein</fullName>
    </recommendedName>
</protein>
<reference evidence="4" key="1">
    <citation type="submission" date="2023-03" db="EMBL/GenBank/DDBJ databases">
        <authorList>
            <person name="Steffen K."/>
            <person name="Cardenas P."/>
        </authorList>
    </citation>
    <scope>NUCLEOTIDE SEQUENCE</scope>
</reference>
<dbReference type="Pfam" id="PF00531">
    <property type="entry name" value="Death"/>
    <property type="match status" value="1"/>
</dbReference>
<evidence type="ECO:0000259" key="3">
    <source>
        <dbReference type="PROSITE" id="PS50017"/>
    </source>
</evidence>
<dbReference type="AlphaFoldDB" id="A0AA35QSU4"/>
<keyword evidence="2" id="KW-0472">Membrane</keyword>
<dbReference type="InterPro" id="IPR011029">
    <property type="entry name" value="DEATH-like_dom_sf"/>
</dbReference>
<sequence>MSTEARKRGPTARPTIVVEPQLKLPWCLCVCIPGNSIVVEPAEASAREEEEEGERGGGIGVLDVVKAVAPLLIIIGLALGMLVLGYIFVPETLTTPNFQRSSSLSSAPTPSPPSAAEKKCKVISGAKPLITALKDLSRWKELGLALGVPSEELGAFEKDNEEAELKKRGMLRTWYSRESGACWDKLVEALVGLGESSLAQEIARANGLSSDSV</sequence>
<evidence type="ECO:0000256" key="1">
    <source>
        <dbReference type="SAM" id="MobiDB-lite"/>
    </source>
</evidence>
<dbReference type="CDD" id="cd01670">
    <property type="entry name" value="Death"/>
    <property type="match status" value="1"/>
</dbReference>
<name>A0AA35QSU4_GEOBA</name>
<dbReference type="GO" id="GO:0007165">
    <property type="term" value="P:signal transduction"/>
    <property type="evidence" value="ECO:0007669"/>
    <property type="project" value="InterPro"/>
</dbReference>
<dbReference type="Proteomes" id="UP001174909">
    <property type="component" value="Unassembled WGS sequence"/>
</dbReference>
<dbReference type="InterPro" id="IPR000488">
    <property type="entry name" value="Death_dom"/>
</dbReference>
<accession>A0AA35QSU4</accession>
<keyword evidence="5" id="KW-1185">Reference proteome</keyword>
<feature type="transmembrane region" description="Helical" evidence="2">
    <location>
        <begin position="68"/>
        <end position="89"/>
    </location>
</feature>
<gene>
    <name evidence="4" type="ORF">GBAR_LOCUS531</name>
</gene>
<organism evidence="4 5">
    <name type="scientific">Geodia barretti</name>
    <name type="common">Barrett's horny sponge</name>
    <dbReference type="NCBI Taxonomy" id="519541"/>
    <lineage>
        <taxon>Eukaryota</taxon>
        <taxon>Metazoa</taxon>
        <taxon>Porifera</taxon>
        <taxon>Demospongiae</taxon>
        <taxon>Heteroscleromorpha</taxon>
        <taxon>Tetractinellida</taxon>
        <taxon>Astrophorina</taxon>
        <taxon>Geodiidae</taxon>
        <taxon>Geodia</taxon>
    </lineage>
</organism>
<feature type="domain" description="Death" evidence="3">
    <location>
        <begin position="138"/>
        <end position="206"/>
    </location>
</feature>
<feature type="region of interest" description="Disordered" evidence="1">
    <location>
        <begin position="98"/>
        <end position="117"/>
    </location>
</feature>
<evidence type="ECO:0000313" key="5">
    <source>
        <dbReference type="Proteomes" id="UP001174909"/>
    </source>
</evidence>
<evidence type="ECO:0000313" key="4">
    <source>
        <dbReference type="EMBL" id="CAI7990722.1"/>
    </source>
</evidence>
<dbReference type="PROSITE" id="PS50017">
    <property type="entry name" value="DEATH_DOMAIN"/>
    <property type="match status" value="1"/>
</dbReference>
<keyword evidence="2" id="KW-0812">Transmembrane</keyword>
<keyword evidence="2" id="KW-1133">Transmembrane helix</keyword>
<proteinExistence type="predicted"/>
<dbReference type="SUPFAM" id="SSF47986">
    <property type="entry name" value="DEATH domain"/>
    <property type="match status" value="1"/>
</dbReference>
<dbReference type="EMBL" id="CASHTH010000080">
    <property type="protein sequence ID" value="CAI7990722.1"/>
    <property type="molecule type" value="Genomic_DNA"/>
</dbReference>